<organism evidence="1 2">
    <name type="scientific">Candidatus Gottesmanbacteria bacterium GW2011_GWA2_43_14</name>
    <dbReference type="NCBI Taxonomy" id="1618443"/>
    <lineage>
        <taxon>Bacteria</taxon>
        <taxon>Candidatus Gottesmaniibacteriota</taxon>
    </lineage>
</organism>
<dbReference type="PANTHER" id="PTHR41774">
    <property type="match status" value="1"/>
</dbReference>
<protein>
    <submittedName>
        <fullName evidence="1">Uncharacterized protein</fullName>
    </submittedName>
</protein>
<sequence>MKLKFYVYCPDDEEVIKQIIRVSSTLGAGVYGKYSQVAFLTHGEGNWEPEEGAKPYLGEVGQITRAPVVRIEMTCDKKQADKIVEAIKEVHPWEEVDIEFVPLVNL</sequence>
<dbReference type="SUPFAM" id="SSF102705">
    <property type="entry name" value="NIF3 (NGG1p interacting factor 3)-like"/>
    <property type="match status" value="1"/>
</dbReference>
<dbReference type="InterPro" id="IPR036069">
    <property type="entry name" value="DUF34/NIF3_sf"/>
</dbReference>
<dbReference type="Gene3D" id="3.30.70.120">
    <property type="match status" value="1"/>
</dbReference>
<gene>
    <name evidence="1" type="ORF">UV73_C0002G0065</name>
</gene>
<dbReference type="STRING" id="1618443.UV73_C0002G0065"/>
<dbReference type="Proteomes" id="UP000034894">
    <property type="component" value="Unassembled WGS sequence"/>
</dbReference>
<dbReference type="EMBL" id="LCFP01000002">
    <property type="protein sequence ID" value="KKS98351.1"/>
    <property type="molecule type" value="Genomic_DNA"/>
</dbReference>
<accession>A0A0G1FTK5</accession>
<reference evidence="1 2" key="1">
    <citation type="journal article" date="2015" name="Nature">
        <title>rRNA introns, odd ribosomes, and small enigmatic genomes across a large radiation of phyla.</title>
        <authorList>
            <person name="Brown C.T."/>
            <person name="Hug L.A."/>
            <person name="Thomas B.C."/>
            <person name="Sharon I."/>
            <person name="Castelle C.J."/>
            <person name="Singh A."/>
            <person name="Wilkins M.J."/>
            <person name="Williams K.H."/>
            <person name="Banfield J.F."/>
        </authorList>
    </citation>
    <scope>NUCLEOTIDE SEQUENCE [LARGE SCALE GENOMIC DNA]</scope>
</reference>
<proteinExistence type="predicted"/>
<dbReference type="AlphaFoldDB" id="A0A0G1FTK5"/>
<comment type="caution">
    <text evidence="1">The sequence shown here is derived from an EMBL/GenBank/DDBJ whole genome shotgun (WGS) entry which is preliminary data.</text>
</comment>
<name>A0A0G1FTK5_9BACT</name>
<dbReference type="InterPro" id="IPR015867">
    <property type="entry name" value="N-reg_PII/ATP_PRibTrfase_C"/>
</dbReference>
<evidence type="ECO:0000313" key="2">
    <source>
        <dbReference type="Proteomes" id="UP000034894"/>
    </source>
</evidence>
<dbReference type="PANTHER" id="PTHR41774:SF1">
    <property type="entry name" value="NGG1P INTERACTING FACTOR NIF3"/>
    <property type="match status" value="1"/>
</dbReference>
<evidence type="ECO:0000313" key="1">
    <source>
        <dbReference type="EMBL" id="KKS98351.1"/>
    </source>
</evidence>